<comment type="caution">
    <text evidence="4">The sequence shown here is derived from an EMBL/GenBank/DDBJ whole genome shotgun (WGS) entry which is preliminary data.</text>
</comment>
<dbReference type="SUPFAM" id="SSF53448">
    <property type="entry name" value="Nucleotide-diphospho-sugar transferases"/>
    <property type="match status" value="1"/>
</dbReference>
<dbReference type="EMBL" id="VDFR01000027">
    <property type="protein sequence ID" value="TNC49226.1"/>
    <property type="molecule type" value="Genomic_DNA"/>
</dbReference>
<dbReference type="Pfam" id="PF22181">
    <property type="entry name" value="TarS_linker"/>
    <property type="match status" value="1"/>
</dbReference>
<dbReference type="GO" id="GO:0016758">
    <property type="term" value="F:hexosyltransferase activity"/>
    <property type="evidence" value="ECO:0007669"/>
    <property type="project" value="UniProtKB-ARBA"/>
</dbReference>
<proteinExistence type="predicted"/>
<dbReference type="InterPro" id="IPR001173">
    <property type="entry name" value="Glyco_trans_2-like"/>
</dbReference>
<dbReference type="PANTHER" id="PTHR22916">
    <property type="entry name" value="GLYCOSYLTRANSFERASE"/>
    <property type="match status" value="1"/>
</dbReference>
<dbReference type="OrthoDB" id="2676521at2"/>
<dbReference type="InterPro" id="IPR029044">
    <property type="entry name" value="Nucleotide-diphossugar_trans"/>
</dbReference>
<reference evidence="4 5" key="1">
    <citation type="submission" date="2019-05" db="EMBL/GenBank/DDBJ databases">
        <title>Mumia sp. nov., isolated from the intestinal contents of plateau pika (Ochotona curzoniae) in the Qinghai-Tibet plateau of China.</title>
        <authorList>
            <person name="Tian Z."/>
        </authorList>
    </citation>
    <scope>NUCLEOTIDE SEQUENCE [LARGE SCALE GENOMIC DNA]</scope>
    <source>
        <strain evidence="5">527</strain>
        <strain evidence="4">Z527</strain>
    </source>
</reference>
<feature type="domain" description="TarS/TarP linker" evidence="2">
    <location>
        <begin position="248"/>
        <end position="341"/>
    </location>
</feature>
<dbReference type="Gene3D" id="3.90.550.10">
    <property type="entry name" value="Spore Coat Polysaccharide Biosynthesis Protein SpsA, Chain A"/>
    <property type="match status" value="1"/>
</dbReference>
<dbReference type="PANTHER" id="PTHR22916:SF3">
    <property type="entry name" value="UDP-GLCNAC:BETAGAL BETA-1,3-N-ACETYLGLUCOSAMINYLTRANSFERASE-LIKE PROTEIN 1"/>
    <property type="match status" value="1"/>
</dbReference>
<dbReference type="EMBL" id="VDFR01000031">
    <property type="protein sequence ID" value="TNC48897.1"/>
    <property type="molecule type" value="Genomic_DNA"/>
</dbReference>
<organism evidence="4 5">
    <name type="scientific">Mumia zhuanghuii</name>
    <dbReference type="NCBI Taxonomy" id="2585211"/>
    <lineage>
        <taxon>Bacteria</taxon>
        <taxon>Bacillati</taxon>
        <taxon>Actinomycetota</taxon>
        <taxon>Actinomycetes</taxon>
        <taxon>Propionibacteriales</taxon>
        <taxon>Nocardioidaceae</taxon>
        <taxon>Mumia</taxon>
    </lineage>
</organism>
<gene>
    <name evidence="4" type="ORF">FHE65_05750</name>
    <name evidence="3" type="ORF">FHE65_06310</name>
</gene>
<evidence type="ECO:0000259" key="1">
    <source>
        <dbReference type="Pfam" id="PF00535"/>
    </source>
</evidence>
<dbReference type="InterPro" id="IPR054028">
    <property type="entry name" value="TarS/TarP_linker"/>
</dbReference>
<feature type="domain" description="Glycosyltransferase 2-like" evidence="1">
    <location>
        <begin position="30"/>
        <end position="145"/>
    </location>
</feature>
<dbReference type="AlphaFoldDB" id="A0A5C4MX83"/>
<dbReference type="CDD" id="cd00761">
    <property type="entry name" value="Glyco_tranf_GTA_type"/>
    <property type="match status" value="1"/>
</dbReference>
<dbReference type="Proteomes" id="UP000306740">
    <property type="component" value="Unassembled WGS sequence"/>
</dbReference>
<evidence type="ECO:0000313" key="4">
    <source>
        <dbReference type="EMBL" id="TNC49226.1"/>
    </source>
</evidence>
<dbReference type="Pfam" id="PF00535">
    <property type="entry name" value="Glycos_transf_2"/>
    <property type="match status" value="1"/>
</dbReference>
<accession>A0A5C4MX83</accession>
<sequence length="633" mass="70291">MGRPGDFGPLALPHWGEVRTREERMPIDVSVVVATYDTGEKLDALLGSLATQTLSPTRFEVVVVDDGSTDDTWTRLQEAATQMPNLRIERIPNSGWPGRPRNVGTDLARGRYVFYSDHDDELFPEALERMVELADRAEADVVVGKEVRSGARTIGAEAFLADRERADLFDDDVLAILTPHKLFRTAFLREQGIRFPEGRRRLEDHVLLAEVYTRTDRVAVLASYPCYRWIIYPDGSNNSDDLGDLGVYFSSLADVFDVLDGADISSERRDRLVQFWYATRMLRRLAPYWFDRWTPDYRDEAIKIIADLAAERVPPRLDAGLPPVLARRAALLRAGDLAGLITRAEADRDIHVRTDDVVPRWEDGRLVISLDATLADADGNPVRLVAHGDGLFLPDDDLHRFDLTPFLDDAIVDVFLRRPKTGVEWYLDTPLALRPVDRDGELVVAASGTFSFDPTDVAFGKALDAGRWSVYVHGDAFGYTSRRRLVAEPPGPALVDGTPVRTQSDEEGRLVVAVGAAVGTLADTEPTLDVAGRGRHARLSAALTHLHVRNLDRAALGFRVAGQDVPATVTTESREVRLDAAVDLPSGRHPVRLLLDATAGPPLGTVYVGRPWQRILTHPPRRPSLTRLVRRGR</sequence>
<evidence type="ECO:0000313" key="5">
    <source>
        <dbReference type="Proteomes" id="UP000306740"/>
    </source>
</evidence>
<evidence type="ECO:0000313" key="3">
    <source>
        <dbReference type="EMBL" id="TNC48897.1"/>
    </source>
</evidence>
<keyword evidence="4" id="KW-0808">Transferase</keyword>
<name>A0A5C4MX83_9ACTN</name>
<protein>
    <submittedName>
        <fullName evidence="4">Glycosyltransferase family 2 protein</fullName>
    </submittedName>
</protein>
<evidence type="ECO:0000259" key="2">
    <source>
        <dbReference type="Pfam" id="PF22181"/>
    </source>
</evidence>